<dbReference type="Gene3D" id="4.10.240.10">
    <property type="entry name" value="Zn(2)-C6 fungal-type DNA-binding domain"/>
    <property type="match status" value="1"/>
</dbReference>
<feature type="compositionally biased region" description="Low complexity" evidence="8">
    <location>
        <begin position="688"/>
        <end position="697"/>
    </location>
</feature>
<keyword evidence="11" id="KW-1185">Reference proteome</keyword>
<keyword evidence="7" id="KW-0539">Nucleus</keyword>
<evidence type="ECO:0000313" key="10">
    <source>
        <dbReference type="EMBL" id="KAK5778755.1"/>
    </source>
</evidence>
<dbReference type="InterPro" id="IPR001138">
    <property type="entry name" value="Zn2Cys6_DnaBD"/>
</dbReference>
<dbReference type="PANTHER" id="PTHR31313">
    <property type="entry name" value="TY1 ENHANCER ACTIVATOR"/>
    <property type="match status" value="1"/>
</dbReference>
<dbReference type="PANTHER" id="PTHR31313:SF82">
    <property type="entry name" value="ACTIVATORY PROTEIN CHA4-RELATED"/>
    <property type="match status" value="1"/>
</dbReference>
<evidence type="ECO:0000256" key="3">
    <source>
        <dbReference type="ARBA" id="ARBA00022833"/>
    </source>
</evidence>
<keyword evidence="5" id="KW-0238">DNA-binding</keyword>
<evidence type="ECO:0000256" key="4">
    <source>
        <dbReference type="ARBA" id="ARBA00023015"/>
    </source>
</evidence>
<feature type="domain" description="Zn(2)-C6 fungal-type" evidence="9">
    <location>
        <begin position="35"/>
        <end position="65"/>
    </location>
</feature>
<feature type="region of interest" description="Disordered" evidence="8">
    <location>
        <begin position="610"/>
        <end position="649"/>
    </location>
</feature>
<sequence>MTYNNMANNNSLSSPTGNGKCVNLKSRRGGITKLACLNCRQSRKKCDMEKPPCLHCAKKNLTCVIPETDLRTRRKTVSYVNNLEKCVEQLQSVLLQIKTTTNVDQRNKLIDDISIIDENSPKTDKPLLKISNVMSNASAIINTTTLPIVKPLKKNIGVLGKNGSSFLFPSSSQELPTTETNSIYPSNSLLITKKDSARKEQENQMILKNLSRSPLILRSLSLFFKWLYPGHYMFIHRETFLSAFFGDPSTKAYYCSEELVYAIAALGARATPKSDELFTKSEKYYQHAKQIVLTKIFQLIDRSLAESTSSSKLAIIQTLLCLAFYDITRAENPMAWYLSGLAFRISHEIGLHLNPRAWNHVYEDELSKMDYAVRSRIYWGCYLADHLISVLFGRSTTLRMSNSSVPETDELPDIENGIEDYIFKPGVPTRWANPLKKLIYLSRISEVFATKIFTQTDSLQQRCDHLIKFNQEMQNWRDYLPDDIKWNKEYLENLSFFDPTVMYMWFHYYIVLISYNKPFISKLDESKKLIESYIEELYLLFKIWERNYPTFERCDLYMIYSAILCIQCMNTNVINKKYYKFFKGFLEDGSINYEVTKNFIENCSSVDNANNNSNNNNNTNNGNNKNNTKSGSSKYQDNNNNATNSNDEINTNDYTDLLGSLSNGNDFALGYNFDFTLLNEIDKLINNNSDWNNNDFNNPKKKLGNTRG</sequence>
<name>A0AAN8A7Z5_9SACH</name>
<dbReference type="CDD" id="cd00067">
    <property type="entry name" value="GAL4"/>
    <property type="match status" value="1"/>
</dbReference>
<organism evidence="10 11">
    <name type="scientific">Arxiozyma heterogenica</name>
    <dbReference type="NCBI Taxonomy" id="278026"/>
    <lineage>
        <taxon>Eukaryota</taxon>
        <taxon>Fungi</taxon>
        <taxon>Dikarya</taxon>
        <taxon>Ascomycota</taxon>
        <taxon>Saccharomycotina</taxon>
        <taxon>Saccharomycetes</taxon>
        <taxon>Saccharomycetales</taxon>
        <taxon>Saccharomycetaceae</taxon>
        <taxon>Arxiozyma</taxon>
    </lineage>
</organism>
<dbReference type="GO" id="GO:0000981">
    <property type="term" value="F:DNA-binding transcription factor activity, RNA polymerase II-specific"/>
    <property type="evidence" value="ECO:0007669"/>
    <property type="project" value="InterPro"/>
</dbReference>
<evidence type="ECO:0000256" key="2">
    <source>
        <dbReference type="ARBA" id="ARBA00022723"/>
    </source>
</evidence>
<dbReference type="GO" id="GO:0005634">
    <property type="term" value="C:nucleus"/>
    <property type="evidence" value="ECO:0007669"/>
    <property type="project" value="UniProtKB-SubCell"/>
</dbReference>
<accession>A0AAN8A7Z5</accession>
<proteinExistence type="predicted"/>
<reference evidence="11" key="1">
    <citation type="submission" date="2023-07" db="EMBL/GenBank/DDBJ databases">
        <title>A draft genome of Kazachstania heterogenica Y-27499.</title>
        <authorList>
            <person name="Donic C."/>
            <person name="Kralova J.S."/>
            <person name="Fidel L."/>
            <person name="Ben-Dor S."/>
            <person name="Jung S."/>
        </authorList>
    </citation>
    <scope>NUCLEOTIDE SEQUENCE [LARGE SCALE GENOMIC DNA]</scope>
    <source>
        <strain evidence="11">Y27499</strain>
    </source>
</reference>
<dbReference type="Pfam" id="PF04082">
    <property type="entry name" value="Fungal_trans"/>
    <property type="match status" value="1"/>
</dbReference>
<dbReference type="AlphaFoldDB" id="A0AAN8A7Z5"/>
<dbReference type="Pfam" id="PF00172">
    <property type="entry name" value="Zn_clus"/>
    <property type="match status" value="1"/>
</dbReference>
<keyword evidence="2" id="KW-0479">Metal-binding</keyword>
<dbReference type="PROSITE" id="PS50048">
    <property type="entry name" value="ZN2_CY6_FUNGAL_2"/>
    <property type="match status" value="1"/>
</dbReference>
<gene>
    <name evidence="10" type="ORF">RI543_003678</name>
</gene>
<keyword evidence="3" id="KW-0862">Zinc</keyword>
<dbReference type="InterPro" id="IPR036864">
    <property type="entry name" value="Zn2-C6_fun-type_DNA-bd_sf"/>
</dbReference>
<dbReference type="SUPFAM" id="SSF57701">
    <property type="entry name" value="Zn2/Cys6 DNA-binding domain"/>
    <property type="match status" value="1"/>
</dbReference>
<keyword evidence="6" id="KW-0804">Transcription</keyword>
<comment type="caution">
    <text evidence="10">The sequence shown here is derived from an EMBL/GenBank/DDBJ whole genome shotgun (WGS) entry which is preliminary data.</text>
</comment>
<keyword evidence="4" id="KW-0805">Transcription regulation</keyword>
<dbReference type="PROSITE" id="PS00463">
    <property type="entry name" value="ZN2_CY6_FUNGAL_1"/>
    <property type="match status" value="1"/>
</dbReference>
<evidence type="ECO:0000256" key="6">
    <source>
        <dbReference type="ARBA" id="ARBA00023163"/>
    </source>
</evidence>
<dbReference type="SMART" id="SM00906">
    <property type="entry name" value="Fungal_trans"/>
    <property type="match status" value="1"/>
</dbReference>
<dbReference type="GO" id="GO:0008270">
    <property type="term" value="F:zinc ion binding"/>
    <property type="evidence" value="ECO:0007669"/>
    <property type="project" value="InterPro"/>
</dbReference>
<evidence type="ECO:0000256" key="5">
    <source>
        <dbReference type="ARBA" id="ARBA00023125"/>
    </source>
</evidence>
<evidence type="ECO:0000259" key="9">
    <source>
        <dbReference type="PROSITE" id="PS50048"/>
    </source>
</evidence>
<evidence type="ECO:0000256" key="7">
    <source>
        <dbReference type="ARBA" id="ARBA00023242"/>
    </source>
</evidence>
<feature type="compositionally biased region" description="Basic residues" evidence="8">
    <location>
        <begin position="699"/>
        <end position="708"/>
    </location>
</feature>
<dbReference type="GO" id="GO:0003677">
    <property type="term" value="F:DNA binding"/>
    <property type="evidence" value="ECO:0007669"/>
    <property type="project" value="UniProtKB-KW"/>
</dbReference>
<dbReference type="GO" id="GO:0006351">
    <property type="term" value="P:DNA-templated transcription"/>
    <property type="evidence" value="ECO:0007669"/>
    <property type="project" value="InterPro"/>
</dbReference>
<dbReference type="SMART" id="SM00066">
    <property type="entry name" value="GAL4"/>
    <property type="match status" value="1"/>
</dbReference>
<dbReference type="EMBL" id="JAWIZZ010000051">
    <property type="protein sequence ID" value="KAK5778755.1"/>
    <property type="molecule type" value="Genomic_DNA"/>
</dbReference>
<dbReference type="CDD" id="cd12148">
    <property type="entry name" value="fungal_TF_MHR"/>
    <property type="match status" value="1"/>
</dbReference>
<protein>
    <recommendedName>
        <fullName evidence="9">Zn(2)-C6 fungal-type domain-containing protein</fullName>
    </recommendedName>
</protein>
<evidence type="ECO:0000256" key="8">
    <source>
        <dbReference type="SAM" id="MobiDB-lite"/>
    </source>
</evidence>
<dbReference type="InterPro" id="IPR007219">
    <property type="entry name" value="XnlR_reg_dom"/>
</dbReference>
<dbReference type="InterPro" id="IPR051615">
    <property type="entry name" value="Transcr_Regulatory_Elem"/>
</dbReference>
<feature type="region of interest" description="Disordered" evidence="8">
    <location>
        <begin position="688"/>
        <end position="708"/>
    </location>
</feature>
<dbReference type="Proteomes" id="UP001306508">
    <property type="component" value="Unassembled WGS sequence"/>
</dbReference>
<comment type="subcellular location">
    <subcellularLocation>
        <location evidence="1">Nucleus</location>
    </subcellularLocation>
</comment>
<evidence type="ECO:0000313" key="11">
    <source>
        <dbReference type="Proteomes" id="UP001306508"/>
    </source>
</evidence>
<evidence type="ECO:0000256" key="1">
    <source>
        <dbReference type="ARBA" id="ARBA00004123"/>
    </source>
</evidence>